<dbReference type="SMART" id="SM00360">
    <property type="entry name" value="RRM"/>
    <property type="match status" value="3"/>
</dbReference>
<evidence type="ECO:0000259" key="5">
    <source>
        <dbReference type="PROSITE" id="PS50102"/>
    </source>
</evidence>
<dbReference type="InterPro" id="IPR038586">
    <property type="entry name" value="Tctex-1-like_sf"/>
</dbReference>
<dbReference type="Gene3D" id="3.30.70.330">
    <property type="match status" value="3"/>
</dbReference>
<dbReference type="Pfam" id="PF03645">
    <property type="entry name" value="Tctex-1"/>
    <property type="match status" value="1"/>
</dbReference>
<dbReference type="OrthoDB" id="266020at2759"/>
<dbReference type="InterPro" id="IPR002343">
    <property type="entry name" value="Hud_Sxl_RNA"/>
</dbReference>
<comment type="caution">
    <text evidence="6">The sequence shown here is derived from an EMBL/GenBank/DDBJ whole genome shotgun (WGS) entry which is preliminary data.</text>
</comment>
<accession>A0A3M6TIJ4</accession>
<keyword evidence="3 4" id="KW-0694">RNA-binding</keyword>
<dbReference type="InterPro" id="IPR012677">
    <property type="entry name" value="Nucleotide-bd_a/b_plait_sf"/>
</dbReference>
<dbReference type="GO" id="GO:1990904">
    <property type="term" value="C:ribonucleoprotein complex"/>
    <property type="evidence" value="ECO:0007669"/>
    <property type="project" value="InterPro"/>
</dbReference>
<name>A0A3M6TIJ4_POCDA</name>
<evidence type="ECO:0000313" key="7">
    <source>
        <dbReference type="Proteomes" id="UP000275408"/>
    </source>
</evidence>
<dbReference type="InterPro" id="IPR000504">
    <property type="entry name" value="RRM_dom"/>
</dbReference>
<feature type="domain" description="RRM" evidence="5">
    <location>
        <begin position="102"/>
        <end position="180"/>
    </location>
</feature>
<protein>
    <recommendedName>
        <fullName evidence="5">RRM domain-containing protein</fullName>
    </recommendedName>
</protein>
<dbReference type="GO" id="GO:0009967">
    <property type="term" value="P:positive regulation of signal transduction"/>
    <property type="evidence" value="ECO:0007669"/>
    <property type="project" value="UniProtKB-ARBA"/>
</dbReference>
<dbReference type="PROSITE" id="PS50102">
    <property type="entry name" value="RRM"/>
    <property type="match status" value="2"/>
</dbReference>
<dbReference type="InterPro" id="IPR035979">
    <property type="entry name" value="RBD_domain_sf"/>
</dbReference>
<proteinExistence type="inferred from homology"/>
<reference evidence="6 7" key="1">
    <citation type="journal article" date="2018" name="Sci. Rep.">
        <title>Comparative analysis of the Pocillopora damicornis genome highlights role of immune system in coral evolution.</title>
        <authorList>
            <person name="Cunning R."/>
            <person name="Bay R.A."/>
            <person name="Gillette P."/>
            <person name="Baker A.C."/>
            <person name="Traylor-Knowles N."/>
        </authorList>
    </citation>
    <scope>NUCLEOTIDE SEQUENCE [LARGE SCALE GENOMIC DNA]</scope>
    <source>
        <strain evidence="6">RSMAS</strain>
        <tissue evidence="6">Whole animal</tissue>
    </source>
</reference>
<dbReference type="FunFam" id="3.30.70.330:FF:000383">
    <property type="entry name" value="Sex lethal, isoform D"/>
    <property type="match status" value="1"/>
</dbReference>
<dbReference type="GO" id="GO:0010629">
    <property type="term" value="P:negative regulation of gene expression"/>
    <property type="evidence" value="ECO:0007669"/>
    <property type="project" value="UniProtKB-ARBA"/>
</dbReference>
<feature type="domain" description="RRM" evidence="5">
    <location>
        <begin position="16"/>
        <end position="94"/>
    </location>
</feature>
<dbReference type="InterPro" id="IPR005334">
    <property type="entry name" value="Tctex-1-like"/>
</dbReference>
<gene>
    <name evidence="6" type="ORF">pdam_00013243</name>
</gene>
<dbReference type="Pfam" id="PF00076">
    <property type="entry name" value="RRM_1"/>
    <property type="match status" value="2"/>
</dbReference>
<dbReference type="SUPFAM" id="SSF54928">
    <property type="entry name" value="RNA-binding domain, RBD"/>
    <property type="match status" value="2"/>
</dbReference>
<dbReference type="PRINTS" id="PR00961">
    <property type="entry name" value="HUDSXLRNA"/>
</dbReference>
<dbReference type="GO" id="GO:0003729">
    <property type="term" value="F:mRNA binding"/>
    <property type="evidence" value="ECO:0007669"/>
    <property type="project" value="UniProtKB-ARBA"/>
</dbReference>
<evidence type="ECO:0000256" key="3">
    <source>
        <dbReference type="ARBA" id="ARBA00022884"/>
    </source>
</evidence>
<evidence type="ECO:0000313" key="6">
    <source>
        <dbReference type="EMBL" id="RMX41200.1"/>
    </source>
</evidence>
<dbReference type="Gene3D" id="3.30.1140.40">
    <property type="entry name" value="Tctex-1"/>
    <property type="match status" value="1"/>
</dbReference>
<sequence length="501" mass="55807">MTEIPTNGVVDAKEKKNVIVNYIPPHITEAYLQNMFITCGKIIGCKLMRDKTNGVSLGYAFVNYNTEAEAARAIEMFDGHQLDNKKIRVSYARPSSEEIKNANLYISGLPKAIGESDLKTWFAVYGTIISSKILLLESGESRGVGFIRYDKRAEAQAAIDALNGVTVAPGSTLAVKFANPPKGISSAQLQSVSMLPANEVLRPELNLGGVGPIHHGTTNNRFSPLGAVRNSSNYFTNQTNNQNHQSPAHQNSKNNCHCIFVYGLPTSEEDIANELLLYKLFSPHGAIFSVSVKKGTGYAFVNMIRRQCWPLEAVSVTVLKLIKLYSSGREAFILLTTEFTSIGDFEEHSIRITTTEMMRKRTFENSDVSRLSPSLYPLDDLRKTELLILQPACKLQDLQIQDTIEEVLRTNLQGVCYTAWDSDARCDALSQIIKQKLRTIQHQFAYFNVVVLIGQANDTGIEKASHKVWKPEYDSFASAWFRNESLFAVGTVFATYATRNF</sequence>
<keyword evidence="7" id="KW-1185">Reference proteome</keyword>
<dbReference type="PANTHER" id="PTHR10352">
    <property type="entry name" value="EUKARYOTIC TRANSLATION INITIATION FACTOR 3 SUBUNIT G"/>
    <property type="match status" value="1"/>
</dbReference>
<dbReference type="CDD" id="cd21451">
    <property type="entry name" value="DLC-like_TCTEX1D"/>
    <property type="match status" value="1"/>
</dbReference>
<dbReference type="EMBL" id="RCHS01003518">
    <property type="protein sequence ID" value="RMX41200.1"/>
    <property type="molecule type" value="Genomic_DNA"/>
</dbReference>
<dbReference type="Proteomes" id="UP000275408">
    <property type="component" value="Unassembled WGS sequence"/>
</dbReference>
<keyword evidence="2" id="KW-0677">Repeat</keyword>
<organism evidence="6 7">
    <name type="scientific">Pocillopora damicornis</name>
    <name type="common">Cauliflower coral</name>
    <name type="synonym">Millepora damicornis</name>
    <dbReference type="NCBI Taxonomy" id="46731"/>
    <lineage>
        <taxon>Eukaryota</taxon>
        <taxon>Metazoa</taxon>
        <taxon>Cnidaria</taxon>
        <taxon>Anthozoa</taxon>
        <taxon>Hexacorallia</taxon>
        <taxon>Scleractinia</taxon>
        <taxon>Astrocoeniina</taxon>
        <taxon>Pocilloporidae</taxon>
        <taxon>Pocillopora</taxon>
    </lineage>
</organism>
<dbReference type="STRING" id="46731.A0A3M6TIJ4"/>
<evidence type="ECO:0000256" key="4">
    <source>
        <dbReference type="PROSITE-ProRule" id="PRU00176"/>
    </source>
</evidence>
<comment type="similarity">
    <text evidence="1">Belongs to the dynein light chain Tctex-type family.</text>
</comment>
<evidence type="ECO:0000256" key="2">
    <source>
        <dbReference type="ARBA" id="ARBA00022737"/>
    </source>
</evidence>
<evidence type="ECO:0000256" key="1">
    <source>
        <dbReference type="ARBA" id="ARBA00005361"/>
    </source>
</evidence>
<dbReference type="GO" id="GO:0005737">
    <property type="term" value="C:cytoplasm"/>
    <property type="evidence" value="ECO:0007669"/>
    <property type="project" value="UniProtKB-ARBA"/>
</dbReference>
<dbReference type="AlphaFoldDB" id="A0A3M6TIJ4"/>